<sequence length="67" mass="7490">MPPQGLLSARSFEVSEATSVLCWILRLGEALIFVFQNLVHNLIEEKIFALEGIEKREKRVGGDSCSL</sequence>
<name>A0ACB9LFF2_BAUVA</name>
<dbReference type="Proteomes" id="UP000828941">
    <property type="component" value="Chromosome 12"/>
</dbReference>
<comment type="caution">
    <text evidence="1">The sequence shown here is derived from an EMBL/GenBank/DDBJ whole genome shotgun (WGS) entry which is preliminary data.</text>
</comment>
<protein>
    <submittedName>
        <fullName evidence="1">Uncharacterized protein</fullName>
    </submittedName>
</protein>
<gene>
    <name evidence="1" type="ORF">L6164_031370</name>
</gene>
<keyword evidence="2" id="KW-1185">Reference proteome</keyword>
<evidence type="ECO:0000313" key="1">
    <source>
        <dbReference type="EMBL" id="KAI4308280.1"/>
    </source>
</evidence>
<organism evidence="1 2">
    <name type="scientific">Bauhinia variegata</name>
    <name type="common">Purple orchid tree</name>
    <name type="synonym">Phanera variegata</name>
    <dbReference type="NCBI Taxonomy" id="167791"/>
    <lineage>
        <taxon>Eukaryota</taxon>
        <taxon>Viridiplantae</taxon>
        <taxon>Streptophyta</taxon>
        <taxon>Embryophyta</taxon>
        <taxon>Tracheophyta</taxon>
        <taxon>Spermatophyta</taxon>
        <taxon>Magnoliopsida</taxon>
        <taxon>eudicotyledons</taxon>
        <taxon>Gunneridae</taxon>
        <taxon>Pentapetalae</taxon>
        <taxon>rosids</taxon>
        <taxon>fabids</taxon>
        <taxon>Fabales</taxon>
        <taxon>Fabaceae</taxon>
        <taxon>Cercidoideae</taxon>
        <taxon>Cercideae</taxon>
        <taxon>Bauhiniinae</taxon>
        <taxon>Bauhinia</taxon>
    </lineage>
</organism>
<evidence type="ECO:0000313" key="2">
    <source>
        <dbReference type="Proteomes" id="UP000828941"/>
    </source>
</evidence>
<reference evidence="1 2" key="1">
    <citation type="journal article" date="2022" name="DNA Res.">
        <title>Chromosomal-level genome assembly of the orchid tree Bauhinia variegata (Leguminosae; Cercidoideae) supports the allotetraploid origin hypothesis of Bauhinia.</title>
        <authorList>
            <person name="Zhong Y."/>
            <person name="Chen Y."/>
            <person name="Zheng D."/>
            <person name="Pang J."/>
            <person name="Liu Y."/>
            <person name="Luo S."/>
            <person name="Meng S."/>
            <person name="Qian L."/>
            <person name="Wei D."/>
            <person name="Dai S."/>
            <person name="Zhou R."/>
        </authorList>
    </citation>
    <scope>NUCLEOTIDE SEQUENCE [LARGE SCALE GENOMIC DNA]</scope>
    <source>
        <strain evidence="1">BV-YZ2020</strain>
    </source>
</reference>
<proteinExistence type="predicted"/>
<dbReference type="EMBL" id="CM039437">
    <property type="protein sequence ID" value="KAI4308280.1"/>
    <property type="molecule type" value="Genomic_DNA"/>
</dbReference>
<accession>A0ACB9LFF2</accession>